<dbReference type="SUPFAM" id="SSF51735">
    <property type="entry name" value="NAD(P)-binding Rossmann-fold domains"/>
    <property type="match status" value="1"/>
</dbReference>
<evidence type="ECO:0000313" key="4">
    <source>
        <dbReference type="EMBL" id="TXD94081.1"/>
    </source>
</evidence>
<dbReference type="PRINTS" id="PR00080">
    <property type="entry name" value="SDRFAMILY"/>
</dbReference>
<reference evidence="4 5" key="1">
    <citation type="submission" date="2019-08" db="EMBL/GenBank/DDBJ databases">
        <title>Genome sequence of Gillisia hiemivivida IC154 (type strain).</title>
        <authorList>
            <person name="Bowman J.P."/>
        </authorList>
    </citation>
    <scope>NUCLEOTIDE SEQUENCE [LARGE SCALE GENOMIC DNA]</scope>
    <source>
        <strain evidence="4 5">IC154</strain>
    </source>
</reference>
<comment type="similarity">
    <text evidence="1 3">Belongs to the short-chain dehydrogenases/reductases (SDR) family.</text>
</comment>
<dbReference type="PANTHER" id="PTHR42901:SF1">
    <property type="entry name" value="ALCOHOL DEHYDROGENASE"/>
    <property type="match status" value="1"/>
</dbReference>
<dbReference type="RefSeq" id="WP_146931610.1">
    <property type="nucleotide sequence ID" value="NZ_CBCSHZ010000005.1"/>
</dbReference>
<evidence type="ECO:0000256" key="1">
    <source>
        <dbReference type="ARBA" id="ARBA00006484"/>
    </source>
</evidence>
<dbReference type="InterPro" id="IPR020904">
    <property type="entry name" value="Sc_DH/Rdtase_CS"/>
</dbReference>
<dbReference type="AlphaFoldDB" id="A0A5C6ZUL8"/>
<accession>A0A5C6ZUL8</accession>
<dbReference type="PRINTS" id="PR00081">
    <property type="entry name" value="GDHRDH"/>
</dbReference>
<sequence length="263" mass="29011">MKNLENKNILITGGSSGIGKALIAEFHKNGASTFAVVGRDLDKMKKLKTEFPKATFSFIQGDVSKLDDIKEVINSVKKKWKQIDILINNAGVVSAGALEDISDEDIIAQQNINTTGLILLTKHALPLLKKSKDAAIINISSGLGLIGMPFYATYAATKAAVKQFSEAMRRELKDFPIQVMTVYPTATDTPMMESASSKNMDTPQMVAEDTLKGLKNEEIDVIMGGKERKENNKENFDDPLAFDKKVNTMYDSMKERASKHRSM</sequence>
<dbReference type="Pfam" id="PF00106">
    <property type="entry name" value="adh_short"/>
    <property type="match status" value="1"/>
</dbReference>
<keyword evidence="2" id="KW-0560">Oxidoreductase</keyword>
<evidence type="ECO:0000256" key="3">
    <source>
        <dbReference type="RuleBase" id="RU000363"/>
    </source>
</evidence>
<evidence type="ECO:0000256" key="2">
    <source>
        <dbReference type="ARBA" id="ARBA00023002"/>
    </source>
</evidence>
<organism evidence="4 5">
    <name type="scientific">Gillisia hiemivivida</name>
    <dbReference type="NCBI Taxonomy" id="291190"/>
    <lineage>
        <taxon>Bacteria</taxon>
        <taxon>Pseudomonadati</taxon>
        <taxon>Bacteroidota</taxon>
        <taxon>Flavobacteriia</taxon>
        <taxon>Flavobacteriales</taxon>
        <taxon>Flavobacteriaceae</taxon>
        <taxon>Gillisia</taxon>
    </lineage>
</organism>
<evidence type="ECO:0000313" key="5">
    <source>
        <dbReference type="Proteomes" id="UP000321367"/>
    </source>
</evidence>
<gene>
    <name evidence="4" type="ORF">ES724_07385</name>
</gene>
<dbReference type="EMBL" id="VORY01000006">
    <property type="protein sequence ID" value="TXD94081.1"/>
    <property type="molecule type" value="Genomic_DNA"/>
</dbReference>
<protein>
    <submittedName>
        <fullName evidence="4">SDR family oxidoreductase</fullName>
    </submittedName>
</protein>
<dbReference type="Gene3D" id="3.40.50.720">
    <property type="entry name" value="NAD(P)-binding Rossmann-like Domain"/>
    <property type="match status" value="1"/>
</dbReference>
<dbReference type="InterPro" id="IPR036291">
    <property type="entry name" value="NAD(P)-bd_dom_sf"/>
</dbReference>
<dbReference type="CDD" id="cd05233">
    <property type="entry name" value="SDR_c"/>
    <property type="match status" value="1"/>
</dbReference>
<comment type="caution">
    <text evidence="4">The sequence shown here is derived from an EMBL/GenBank/DDBJ whole genome shotgun (WGS) entry which is preliminary data.</text>
</comment>
<dbReference type="Proteomes" id="UP000321367">
    <property type="component" value="Unassembled WGS sequence"/>
</dbReference>
<dbReference type="OrthoDB" id="9810734at2"/>
<dbReference type="PANTHER" id="PTHR42901">
    <property type="entry name" value="ALCOHOL DEHYDROGENASE"/>
    <property type="match status" value="1"/>
</dbReference>
<proteinExistence type="inferred from homology"/>
<keyword evidence="5" id="KW-1185">Reference proteome</keyword>
<dbReference type="GO" id="GO:0016491">
    <property type="term" value="F:oxidoreductase activity"/>
    <property type="evidence" value="ECO:0007669"/>
    <property type="project" value="UniProtKB-KW"/>
</dbReference>
<name>A0A5C6ZUL8_9FLAO</name>
<dbReference type="InterPro" id="IPR002347">
    <property type="entry name" value="SDR_fam"/>
</dbReference>
<dbReference type="PROSITE" id="PS00061">
    <property type="entry name" value="ADH_SHORT"/>
    <property type="match status" value="1"/>
</dbReference>